<keyword evidence="2" id="KW-1185">Reference proteome</keyword>
<reference evidence="1" key="1">
    <citation type="submission" date="2009-02" db="EMBL/GenBank/DDBJ databases">
        <authorList>
            <person name="Fulton L."/>
            <person name="Clifton S."/>
            <person name="Fulton B."/>
            <person name="Xu J."/>
            <person name="Minx P."/>
            <person name="Pepin K.H."/>
            <person name="Johnson M."/>
            <person name="Bhonagiri V."/>
            <person name="Nash W.E."/>
            <person name="Mardis E.R."/>
            <person name="Wilson R.K."/>
        </authorList>
    </citation>
    <scope>NUCLEOTIDE SEQUENCE [LARGE SCALE GENOMIC DNA]</scope>
    <source>
        <strain evidence="1">DSM 15053</strain>
    </source>
</reference>
<evidence type="ECO:0000313" key="2">
    <source>
        <dbReference type="Proteomes" id="UP000004893"/>
    </source>
</evidence>
<dbReference type="EMBL" id="ABYI02000006">
    <property type="protein sequence ID" value="EEG75697.1"/>
    <property type="molecule type" value="Genomic_DNA"/>
</dbReference>
<dbReference type="STRING" id="553973.CLOHYLEM_04198"/>
<sequence length="203" mass="22381">MKQIWKKHRVSLTAAGLVVCLTAAFGAGIVYSRSQAEKDVVKAAEKEVQKDAGEDELPRTNVPWEDDTLYKDILSDSYRDIGSEVCRKFGADYETVTMNEVTAEMRSFEEALILRKDMGANPLLEKNEDKNAIEKDNGYSSATMSLETYMNDVYAFGGGRTVIKEICGKYGIDPDTAVISALTAEQLEEIGASAYDASDHPKD</sequence>
<dbReference type="OrthoDB" id="1975569at2"/>
<proteinExistence type="predicted"/>
<dbReference type="AlphaFoldDB" id="C0BWL5"/>
<organism evidence="1 2">
    <name type="scientific">[Clostridium] hylemonae DSM 15053</name>
    <dbReference type="NCBI Taxonomy" id="553973"/>
    <lineage>
        <taxon>Bacteria</taxon>
        <taxon>Bacillati</taxon>
        <taxon>Bacillota</taxon>
        <taxon>Clostridia</taxon>
        <taxon>Lachnospirales</taxon>
        <taxon>Lachnospiraceae</taxon>
    </lineage>
</organism>
<name>C0BWL5_9FIRM</name>
<dbReference type="RefSeq" id="WP_006441529.1">
    <property type="nucleotide sequence ID" value="NZ_CP036524.1"/>
</dbReference>
<dbReference type="eggNOG" id="ENOG5033YTM">
    <property type="taxonomic scope" value="Bacteria"/>
</dbReference>
<dbReference type="Proteomes" id="UP000004893">
    <property type="component" value="Unassembled WGS sequence"/>
</dbReference>
<accession>C0BWL5</accession>
<comment type="caution">
    <text evidence="1">The sequence shown here is derived from an EMBL/GenBank/DDBJ whole genome shotgun (WGS) entry which is preliminary data.</text>
</comment>
<protein>
    <submittedName>
        <fullName evidence="1">Uncharacterized protein</fullName>
    </submittedName>
</protein>
<evidence type="ECO:0000313" key="1">
    <source>
        <dbReference type="EMBL" id="EEG75697.1"/>
    </source>
</evidence>
<dbReference type="HOGENOM" id="CLU_1346930_0_0_9"/>
<gene>
    <name evidence="1" type="ORF">CLOHYLEM_04198</name>
</gene>
<reference evidence="1" key="2">
    <citation type="submission" date="2013-06" db="EMBL/GenBank/DDBJ databases">
        <title>Draft genome sequence of Clostridium hylemonae (DSM 15053).</title>
        <authorList>
            <person name="Sudarsanam P."/>
            <person name="Ley R."/>
            <person name="Guruge J."/>
            <person name="Turnbaugh P.J."/>
            <person name="Mahowald M."/>
            <person name="Liep D."/>
            <person name="Gordon J."/>
        </authorList>
    </citation>
    <scope>NUCLEOTIDE SEQUENCE</scope>
    <source>
        <strain evidence="1">DSM 15053</strain>
    </source>
</reference>